<protein>
    <recommendedName>
        <fullName evidence="4">Methyltransferase type 11 domain-containing protein</fullName>
    </recommendedName>
</protein>
<sequence length="314" mass="34010">MSSSSPAIPTTVAASGMSAAASEEFWSNSVDIVFNIQWAKDLQNKIHEFLKNNIEWLGIAHDGGSGPAASSGGEAGGKKMLDFACGNGFLTRVYHPFFIKCVGVDIASGMIKKYNEAAIELGLGPEKMYGVRGDIFAPTPTKAGDVVATAVGGTDLSREEFFNFDFVGIALALHHMEDPESTIVKLVERLKSGGTFLAIDRVEPEPGSESEGKEGCGFKGHHHQHHHYQHHHHQEDGPHKGCGHKHCAAAADHLSQAAHTISHKHNKFSRQQVKDMFGRAGLTDVDILVTDWTVELPNVPNGVNKLFFARGRKV</sequence>
<comment type="caution">
    <text evidence="2">The sequence shown here is derived from an EMBL/GenBank/DDBJ whole genome shotgun (WGS) entry which is preliminary data.</text>
</comment>
<dbReference type="EMBL" id="LZYO01000072">
    <property type="protein sequence ID" value="ODH38375.1"/>
    <property type="molecule type" value="Genomic_DNA"/>
</dbReference>
<proteinExistence type="predicted"/>
<dbReference type="Pfam" id="PF13489">
    <property type="entry name" value="Methyltransf_23"/>
    <property type="match status" value="1"/>
</dbReference>
<feature type="region of interest" description="Disordered" evidence="1">
    <location>
        <begin position="203"/>
        <end position="245"/>
    </location>
</feature>
<dbReference type="AlphaFoldDB" id="A0A1D2JIW7"/>
<feature type="compositionally biased region" description="Basic and acidic residues" evidence="1">
    <location>
        <begin position="203"/>
        <end position="216"/>
    </location>
</feature>
<feature type="compositionally biased region" description="Basic residues" evidence="1">
    <location>
        <begin position="219"/>
        <end position="232"/>
    </location>
</feature>
<accession>A0A1D2JIW7</accession>
<evidence type="ECO:0000256" key="1">
    <source>
        <dbReference type="SAM" id="MobiDB-lite"/>
    </source>
</evidence>
<reference evidence="2 3" key="1">
    <citation type="submission" date="2016-06" db="EMBL/GenBank/DDBJ databases">
        <authorList>
            <person name="Kjaerup R.B."/>
            <person name="Dalgaard T.S."/>
            <person name="Juul-Madsen H.R."/>
        </authorList>
    </citation>
    <scope>NUCLEOTIDE SEQUENCE [LARGE SCALE GENOMIC DNA]</scope>
    <source>
        <strain evidence="2 3">Pb300</strain>
    </source>
</reference>
<gene>
    <name evidence="2" type="ORF">ACO22_02374</name>
</gene>
<dbReference type="SUPFAM" id="SSF53335">
    <property type="entry name" value="S-adenosyl-L-methionine-dependent methyltransferases"/>
    <property type="match status" value="1"/>
</dbReference>
<dbReference type="VEuPathDB" id="FungiDB:PADG_02129"/>
<evidence type="ECO:0008006" key="4">
    <source>
        <dbReference type="Google" id="ProtNLM"/>
    </source>
</evidence>
<name>A0A1D2JIW7_PARBR</name>
<dbReference type="Gene3D" id="3.40.50.150">
    <property type="entry name" value="Vaccinia Virus protein VP39"/>
    <property type="match status" value="1"/>
</dbReference>
<dbReference type="VEuPathDB" id="FungiDB:PABG_03555"/>
<evidence type="ECO:0000313" key="2">
    <source>
        <dbReference type="EMBL" id="ODH38375.1"/>
    </source>
</evidence>
<dbReference type="CDD" id="cd02440">
    <property type="entry name" value="AdoMet_MTases"/>
    <property type="match status" value="1"/>
</dbReference>
<organism evidence="2 3">
    <name type="scientific">Paracoccidioides brasiliensis</name>
    <dbReference type="NCBI Taxonomy" id="121759"/>
    <lineage>
        <taxon>Eukaryota</taxon>
        <taxon>Fungi</taxon>
        <taxon>Dikarya</taxon>
        <taxon>Ascomycota</taxon>
        <taxon>Pezizomycotina</taxon>
        <taxon>Eurotiomycetes</taxon>
        <taxon>Eurotiomycetidae</taxon>
        <taxon>Onygenales</taxon>
        <taxon>Ajellomycetaceae</taxon>
        <taxon>Paracoccidioides</taxon>
    </lineage>
</organism>
<dbReference type="Proteomes" id="UP000242814">
    <property type="component" value="Unassembled WGS sequence"/>
</dbReference>
<dbReference type="InterPro" id="IPR029063">
    <property type="entry name" value="SAM-dependent_MTases_sf"/>
</dbReference>
<dbReference type="PANTHER" id="PTHR43861">
    <property type="entry name" value="TRANS-ACONITATE 2-METHYLTRANSFERASE-RELATED"/>
    <property type="match status" value="1"/>
</dbReference>
<evidence type="ECO:0000313" key="3">
    <source>
        <dbReference type="Proteomes" id="UP000242814"/>
    </source>
</evidence>